<dbReference type="EMBL" id="CAHS01000017">
    <property type="protein sequence ID" value="CCG88223.1"/>
    <property type="molecule type" value="Genomic_DNA"/>
</dbReference>
<name>V5ZA35_9GAMM</name>
<evidence type="ECO:0000313" key="1">
    <source>
        <dbReference type="EMBL" id="CCG88223.1"/>
    </source>
</evidence>
<dbReference type="RefSeq" id="WP_023655994.1">
    <property type="nucleotide sequence ID" value="NZ_CAHS01000017.1"/>
</dbReference>
<accession>V5ZA35</accession>
<gene>
    <name evidence="1" type="ORF">EPIR_2860</name>
</gene>
<proteinExistence type="predicted"/>
<evidence type="ECO:0000313" key="2">
    <source>
        <dbReference type="Proteomes" id="UP000018217"/>
    </source>
</evidence>
<organism evidence="1 2">
    <name type="scientific">Erwinia piriflorinigrans CFBP 5888</name>
    <dbReference type="NCBI Taxonomy" id="1161919"/>
    <lineage>
        <taxon>Bacteria</taxon>
        <taxon>Pseudomonadati</taxon>
        <taxon>Pseudomonadota</taxon>
        <taxon>Gammaproteobacteria</taxon>
        <taxon>Enterobacterales</taxon>
        <taxon>Erwiniaceae</taxon>
        <taxon>Erwinia</taxon>
    </lineage>
</organism>
<sequence>MNELIHIELTAVSGGDDFSYVGLAGAVGAGAVTGALTGAALGGIGAGPGAIGGAAIAGAGYSANHLVQGAIDHDPSWWGWGYATLCEQKGMGVGYSC</sequence>
<dbReference type="Proteomes" id="UP000018217">
    <property type="component" value="Unassembled WGS sequence"/>
</dbReference>
<dbReference type="AlphaFoldDB" id="V5ZA35"/>
<keyword evidence="2" id="KW-1185">Reference proteome</keyword>
<comment type="caution">
    <text evidence="1">The sequence shown here is derived from an EMBL/GenBank/DDBJ whole genome shotgun (WGS) entry which is preliminary data.</text>
</comment>
<protein>
    <submittedName>
        <fullName evidence="1">Uncharacterized protein</fullName>
    </submittedName>
</protein>
<reference evidence="1 2" key="1">
    <citation type="journal article" date="2013" name="Syst. Appl. Microbiol.">
        <title>Phylogenetic position and virulence apparatus of the pear flower necrosis pathogen Erwinia piriflorinigrans CFBP 5888T as assessed by comparative genomics.</title>
        <authorList>
            <person name="Smits T.H."/>
            <person name="Rezzonico F."/>
            <person name="Lopez M.M."/>
            <person name="Blom J."/>
            <person name="Goesmann A."/>
            <person name="Frey J.E."/>
            <person name="Duffy B."/>
        </authorList>
    </citation>
    <scope>NUCLEOTIDE SEQUENCE [LARGE SCALE GENOMIC DNA]</scope>
    <source>
        <strain evidence="2">CFBP5888</strain>
    </source>
</reference>